<feature type="domain" description="Secretion system C-terminal sorting" evidence="2">
    <location>
        <begin position="264"/>
        <end position="340"/>
    </location>
</feature>
<dbReference type="EMBL" id="JBHSKT010000004">
    <property type="protein sequence ID" value="MFC5270579.1"/>
    <property type="molecule type" value="Genomic_DNA"/>
</dbReference>
<keyword evidence="1" id="KW-0732">Signal</keyword>
<evidence type="ECO:0000313" key="4">
    <source>
        <dbReference type="Proteomes" id="UP001596161"/>
    </source>
</evidence>
<accession>A0ABW0E8E4</accession>
<protein>
    <submittedName>
        <fullName evidence="3">T9SS type A sorting domain-containing protein</fullName>
    </submittedName>
</protein>
<feature type="signal peptide" evidence="1">
    <location>
        <begin position="1"/>
        <end position="23"/>
    </location>
</feature>
<proteinExistence type="predicted"/>
<evidence type="ECO:0000259" key="2">
    <source>
        <dbReference type="Pfam" id="PF18962"/>
    </source>
</evidence>
<reference evidence="4" key="1">
    <citation type="journal article" date="2019" name="Int. J. Syst. Evol. Microbiol.">
        <title>The Global Catalogue of Microorganisms (GCM) 10K type strain sequencing project: providing services to taxonomists for standard genome sequencing and annotation.</title>
        <authorList>
            <consortium name="The Broad Institute Genomics Platform"/>
            <consortium name="The Broad Institute Genome Sequencing Center for Infectious Disease"/>
            <person name="Wu L."/>
            <person name="Ma J."/>
        </authorList>
    </citation>
    <scope>NUCLEOTIDE SEQUENCE [LARGE SCALE GENOMIC DNA]</scope>
    <source>
        <strain evidence="4">KACC 12602</strain>
    </source>
</reference>
<evidence type="ECO:0000313" key="3">
    <source>
        <dbReference type="EMBL" id="MFC5270579.1"/>
    </source>
</evidence>
<dbReference type="RefSeq" id="WP_378016946.1">
    <property type="nucleotide sequence ID" value="NZ_JBHSKT010000004.1"/>
</dbReference>
<sequence length="341" mass="37454">MTRLLLPFLIAFFSFNFSGSVKAQPTLTAVNTNVQIGEYFPVYEFSVNNAVFNNALATGNNFTWNYSGLSGRSGSGIGVQYQPNLIIGNNPFPAANAVLNSFLKYDFIQTSNDSVSLLGHFNNFTEEVLRFSNPVKLLTYPFTYNSFFMDSFAGTGTSMGPIVNFGGYITVTGDGDGTLMLPIGTASNVLRVKSIKVTITNSSIDSTTILDWYLPGVHLPVLRVMKDSYFSANYSATTYEGYYLNHNTLGLKEELATQLNLQTFPNPATSEVTVQSYLKMPSEVKLLVTDALGKEVLHLKENVSASGNYSRKFDVSNLPKGVYLVRLKTADQVAVKKLLVQ</sequence>
<name>A0ABW0E8E4_9BACT</name>
<dbReference type="InterPro" id="IPR026444">
    <property type="entry name" value="Secre_tail"/>
</dbReference>
<comment type="caution">
    <text evidence="3">The sequence shown here is derived from an EMBL/GenBank/DDBJ whole genome shotgun (WGS) entry which is preliminary data.</text>
</comment>
<gene>
    <name evidence="3" type="ORF">ACFPIB_08175</name>
</gene>
<feature type="chain" id="PRO_5046713770" evidence="1">
    <location>
        <begin position="24"/>
        <end position="341"/>
    </location>
</feature>
<dbReference type="NCBIfam" id="TIGR04183">
    <property type="entry name" value="Por_Secre_tail"/>
    <property type="match status" value="1"/>
</dbReference>
<dbReference type="Pfam" id="PF18962">
    <property type="entry name" value="Por_Secre_tail"/>
    <property type="match status" value="1"/>
</dbReference>
<evidence type="ECO:0000256" key="1">
    <source>
        <dbReference type="SAM" id="SignalP"/>
    </source>
</evidence>
<keyword evidence="4" id="KW-1185">Reference proteome</keyword>
<organism evidence="3 4">
    <name type="scientific">Adhaeribacter terreus</name>
    <dbReference type="NCBI Taxonomy" id="529703"/>
    <lineage>
        <taxon>Bacteria</taxon>
        <taxon>Pseudomonadati</taxon>
        <taxon>Bacteroidota</taxon>
        <taxon>Cytophagia</taxon>
        <taxon>Cytophagales</taxon>
        <taxon>Hymenobacteraceae</taxon>
        <taxon>Adhaeribacter</taxon>
    </lineage>
</organism>
<dbReference type="Proteomes" id="UP001596161">
    <property type="component" value="Unassembled WGS sequence"/>
</dbReference>